<dbReference type="STRING" id="521013.SAMN04488567_0063"/>
<evidence type="ECO:0000256" key="2">
    <source>
        <dbReference type="ARBA" id="ARBA00022679"/>
    </source>
</evidence>
<evidence type="ECO:0000256" key="1">
    <source>
        <dbReference type="ARBA" id="ARBA00022490"/>
    </source>
</evidence>
<dbReference type="Pfam" id="PF12804">
    <property type="entry name" value="NTP_transf_3"/>
    <property type="match status" value="1"/>
</dbReference>
<proteinExistence type="inferred from homology"/>
<feature type="binding site" evidence="8">
    <location>
        <position position="61"/>
    </location>
    <ligand>
        <name>GTP</name>
        <dbReference type="ChEBI" id="CHEBI:37565"/>
    </ligand>
</feature>
<dbReference type="PANTHER" id="PTHR19136:SF81">
    <property type="entry name" value="MOLYBDENUM COFACTOR GUANYLYLTRANSFERASE"/>
    <property type="match status" value="1"/>
</dbReference>
<keyword evidence="6 8" id="KW-0342">GTP-binding</keyword>
<keyword evidence="3 8" id="KW-0479">Metal-binding</keyword>
<keyword evidence="2 8" id="KW-0808">Transferase</keyword>
<comment type="similarity">
    <text evidence="8">Belongs to the MobA family.</text>
</comment>
<evidence type="ECO:0000256" key="7">
    <source>
        <dbReference type="ARBA" id="ARBA00023150"/>
    </source>
</evidence>
<comment type="catalytic activity">
    <reaction evidence="8">
        <text>Mo-molybdopterin + GTP + H(+) = Mo-molybdopterin guanine dinucleotide + diphosphate</text>
        <dbReference type="Rhea" id="RHEA:34243"/>
        <dbReference type="ChEBI" id="CHEBI:15378"/>
        <dbReference type="ChEBI" id="CHEBI:33019"/>
        <dbReference type="ChEBI" id="CHEBI:37565"/>
        <dbReference type="ChEBI" id="CHEBI:71302"/>
        <dbReference type="ChEBI" id="CHEBI:71310"/>
        <dbReference type="EC" id="2.7.7.77"/>
    </reaction>
</comment>
<dbReference type="GO" id="GO:0005737">
    <property type="term" value="C:cytoplasm"/>
    <property type="evidence" value="ECO:0007669"/>
    <property type="project" value="UniProtKB-SubCell"/>
</dbReference>
<comment type="domain">
    <text evidence="8">The N-terminal domain determines nucleotide recognition and specific binding, while the C-terminal domain determines the specific binding to the target protein.</text>
</comment>
<feature type="binding site" evidence="8">
    <location>
        <position position="79"/>
    </location>
    <ligand>
        <name>GTP</name>
        <dbReference type="ChEBI" id="CHEBI:37565"/>
    </ligand>
</feature>
<sequence>MASAGETMGQPIEAPPGMILAGGLSRRMGGGDKGLLPLGGRPLLAHVIARVAPQVPRLALNANGAAARFAGFGLPVRPDPLPGHPGPLAGVLAALDWAAETGAPWVLTVPADTPWLPGDLVPRLILASESADGLALAESDGRVHPVCGLWPVRLRDPLRAALADGTRRIGDWAQAQGAALARFPAGTPEPFANINTPADLAAAEAWT</sequence>
<organism evidence="10 11">
    <name type="scientific">Limimaricola pyoseonensis</name>
    <dbReference type="NCBI Taxonomy" id="521013"/>
    <lineage>
        <taxon>Bacteria</taxon>
        <taxon>Pseudomonadati</taxon>
        <taxon>Pseudomonadota</taxon>
        <taxon>Alphaproteobacteria</taxon>
        <taxon>Rhodobacterales</taxon>
        <taxon>Paracoccaceae</taxon>
        <taxon>Limimaricola</taxon>
    </lineage>
</organism>
<feature type="binding site" evidence="8">
    <location>
        <begin position="20"/>
        <end position="22"/>
    </location>
    <ligand>
        <name>GTP</name>
        <dbReference type="ChEBI" id="CHEBI:37565"/>
    </ligand>
</feature>
<gene>
    <name evidence="8" type="primary">mobA</name>
    <name evidence="10" type="ORF">SAMN04488567_0063</name>
</gene>
<keyword evidence="7 8" id="KW-0501">Molybdenum cofactor biosynthesis</keyword>
<evidence type="ECO:0000256" key="3">
    <source>
        <dbReference type="ARBA" id="ARBA00022723"/>
    </source>
</evidence>
<dbReference type="HAMAP" id="MF_00316">
    <property type="entry name" value="MobA"/>
    <property type="match status" value="1"/>
</dbReference>
<evidence type="ECO:0000313" key="11">
    <source>
        <dbReference type="Proteomes" id="UP000198922"/>
    </source>
</evidence>
<evidence type="ECO:0000256" key="6">
    <source>
        <dbReference type="ARBA" id="ARBA00023134"/>
    </source>
</evidence>
<dbReference type="InterPro" id="IPR013482">
    <property type="entry name" value="Molybde_CF_guanTrfase"/>
</dbReference>
<keyword evidence="1 8" id="KW-0963">Cytoplasm</keyword>
<evidence type="ECO:0000259" key="9">
    <source>
        <dbReference type="Pfam" id="PF12804"/>
    </source>
</evidence>
<dbReference type="Proteomes" id="UP000198922">
    <property type="component" value="Unassembled WGS sequence"/>
</dbReference>
<evidence type="ECO:0000256" key="4">
    <source>
        <dbReference type="ARBA" id="ARBA00022741"/>
    </source>
</evidence>
<feature type="binding site" evidence="8">
    <location>
        <position position="112"/>
    </location>
    <ligand>
        <name>Mg(2+)</name>
        <dbReference type="ChEBI" id="CHEBI:18420"/>
    </ligand>
</feature>
<dbReference type="InterPro" id="IPR025877">
    <property type="entry name" value="MobA-like_NTP_Trfase"/>
</dbReference>
<dbReference type="GO" id="GO:0046872">
    <property type="term" value="F:metal ion binding"/>
    <property type="evidence" value="ECO:0007669"/>
    <property type="project" value="UniProtKB-KW"/>
</dbReference>
<evidence type="ECO:0000313" key="10">
    <source>
        <dbReference type="EMBL" id="SDF30307.1"/>
    </source>
</evidence>
<feature type="binding site" evidence="8">
    <location>
        <position position="33"/>
    </location>
    <ligand>
        <name>GTP</name>
        <dbReference type="ChEBI" id="CHEBI:37565"/>
    </ligand>
</feature>
<feature type="binding site" evidence="8">
    <location>
        <position position="112"/>
    </location>
    <ligand>
        <name>GTP</name>
        <dbReference type="ChEBI" id="CHEBI:37565"/>
    </ligand>
</feature>
<dbReference type="GO" id="GO:0005525">
    <property type="term" value="F:GTP binding"/>
    <property type="evidence" value="ECO:0007669"/>
    <property type="project" value="UniProtKB-UniRule"/>
</dbReference>
<dbReference type="CDD" id="cd02503">
    <property type="entry name" value="MobA"/>
    <property type="match status" value="1"/>
</dbReference>
<comment type="subcellular location">
    <subcellularLocation>
        <location evidence="8">Cytoplasm</location>
    </subcellularLocation>
</comment>
<keyword evidence="11" id="KW-1185">Reference proteome</keyword>
<dbReference type="AlphaFoldDB" id="A0A1G7JZE7"/>
<comment type="subunit">
    <text evidence="8">Monomer.</text>
</comment>
<feature type="domain" description="MobA-like NTP transferase" evidence="9">
    <location>
        <begin position="17"/>
        <end position="168"/>
    </location>
</feature>
<keyword evidence="10" id="KW-0548">Nucleotidyltransferase</keyword>
<reference evidence="11" key="1">
    <citation type="submission" date="2016-10" db="EMBL/GenBank/DDBJ databases">
        <authorList>
            <person name="Varghese N."/>
            <person name="Submissions S."/>
        </authorList>
    </citation>
    <scope>NUCLEOTIDE SEQUENCE [LARGE SCALE GENOMIC DNA]</scope>
    <source>
        <strain evidence="11">DSM 21424</strain>
    </source>
</reference>
<name>A0A1G7JZE7_9RHOB</name>
<comment type="cofactor">
    <cofactor evidence="8">
        <name>Mg(2+)</name>
        <dbReference type="ChEBI" id="CHEBI:18420"/>
    </cofactor>
</comment>
<keyword evidence="4 8" id="KW-0547">Nucleotide-binding</keyword>
<dbReference type="SUPFAM" id="SSF53448">
    <property type="entry name" value="Nucleotide-diphospho-sugar transferases"/>
    <property type="match status" value="1"/>
</dbReference>
<dbReference type="InterPro" id="IPR029044">
    <property type="entry name" value="Nucleotide-diphossugar_trans"/>
</dbReference>
<evidence type="ECO:0000256" key="8">
    <source>
        <dbReference type="HAMAP-Rule" id="MF_00316"/>
    </source>
</evidence>
<evidence type="ECO:0000256" key="5">
    <source>
        <dbReference type="ARBA" id="ARBA00022842"/>
    </source>
</evidence>
<keyword evidence="5 8" id="KW-0460">Magnesium</keyword>
<dbReference type="RefSeq" id="WP_242652327.1">
    <property type="nucleotide sequence ID" value="NZ_FNAT01000010.1"/>
</dbReference>
<dbReference type="PANTHER" id="PTHR19136">
    <property type="entry name" value="MOLYBDENUM COFACTOR GUANYLYLTRANSFERASE"/>
    <property type="match status" value="1"/>
</dbReference>
<dbReference type="EMBL" id="FNAT01000010">
    <property type="protein sequence ID" value="SDF30307.1"/>
    <property type="molecule type" value="Genomic_DNA"/>
</dbReference>
<comment type="function">
    <text evidence="8">Transfers a GMP moiety from GTP to Mo-molybdopterin (Mo-MPT) cofactor (Moco or molybdenum cofactor) to form Mo-molybdopterin guanine dinucleotide (Mo-MGD) cofactor.</text>
</comment>
<dbReference type="EC" id="2.7.7.77" evidence="8"/>
<dbReference type="NCBIfam" id="TIGR02665">
    <property type="entry name" value="molyb_mobA"/>
    <property type="match status" value="1"/>
</dbReference>
<dbReference type="Gene3D" id="3.90.550.10">
    <property type="entry name" value="Spore Coat Polysaccharide Biosynthesis Protein SpsA, Chain A"/>
    <property type="match status" value="1"/>
</dbReference>
<dbReference type="GO" id="GO:1902758">
    <property type="term" value="P:bis(molybdopterin guanine dinucleotide)molybdenum biosynthetic process"/>
    <property type="evidence" value="ECO:0007669"/>
    <property type="project" value="TreeGrafter"/>
</dbReference>
<dbReference type="GO" id="GO:0061603">
    <property type="term" value="F:molybdenum cofactor guanylyltransferase activity"/>
    <property type="evidence" value="ECO:0007669"/>
    <property type="project" value="UniProtKB-EC"/>
</dbReference>
<protein>
    <recommendedName>
        <fullName evidence="8">Molybdenum cofactor guanylyltransferase</fullName>
        <shortName evidence="8">MoCo guanylyltransferase</shortName>
        <ecNumber evidence="8">2.7.7.77</ecNumber>
    </recommendedName>
    <alternativeName>
        <fullName evidence="8">GTP:molybdopterin guanylyltransferase</fullName>
    </alternativeName>
    <alternativeName>
        <fullName evidence="8">Mo-MPT guanylyltransferase</fullName>
    </alternativeName>
    <alternativeName>
        <fullName evidence="8">Molybdopterin guanylyltransferase</fullName>
    </alternativeName>
    <alternativeName>
        <fullName evidence="8">Molybdopterin-guanine dinucleotide synthase</fullName>
        <shortName evidence="8">MGD synthase</shortName>
    </alternativeName>
</protein>
<accession>A0A1G7JZE7</accession>